<accession>A0AAU7QDX4</accession>
<proteinExistence type="predicted"/>
<organism evidence="1">
    <name type="scientific">Acerihabitans sp. KWT182</name>
    <dbReference type="NCBI Taxonomy" id="3157919"/>
    <lineage>
        <taxon>Bacteria</taxon>
        <taxon>Pseudomonadati</taxon>
        <taxon>Pseudomonadota</taxon>
        <taxon>Gammaproteobacteria</taxon>
        <taxon>Enterobacterales</taxon>
        <taxon>Pectobacteriaceae</taxon>
        <taxon>Acerihabitans</taxon>
    </lineage>
</organism>
<dbReference type="AlphaFoldDB" id="A0AAU7QDX4"/>
<gene>
    <name evidence="1" type="ORF">ABK905_10275</name>
</gene>
<dbReference type="EMBL" id="CP157947">
    <property type="protein sequence ID" value="XBS71288.1"/>
    <property type="molecule type" value="Genomic_DNA"/>
</dbReference>
<name>A0AAU7QDX4_9GAMM</name>
<evidence type="ECO:0000313" key="1">
    <source>
        <dbReference type="EMBL" id="XBS71288.1"/>
    </source>
</evidence>
<protein>
    <submittedName>
        <fullName evidence="1">Uncharacterized protein</fullName>
    </submittedName>
</protein>
<sequence>MALYLNRNTAAGIDPATAEDKQLAVKILSGIEQNPDCVSEVARLTLYGSQLYGERRGETLSPLQQNGLIGQALCQLIYQEDNIALRLAKIFDTNRHVTQQAFAVLLQRWPYSHTYEKEKQQWQRDFEAPEIPALYLKSFYSVQDSSAWITNSRIAILDLDNLLVGSLTWTLLQMGARSVVLENPQRLKSASLQSLIETGIGLVGMFRNSMLSSKVESTMYVGLLLYYLRARSNLSLEQILAEGTLDSAFELFKTELESRHLVAQQLYDSFIYYQVGFKKTAWRSRKAAAEELLAQHCANAGSPLRDDDQIAGDNSPQHTDQIRRLMDSPAGQRCEETGAPIPDLNGYYRHEVDRFAEKIRALDAALLAAAFLPSDVEDENIQSEDAQFLQQAEIDWVMPRLTQHRHIPDMFYSNKLIQYFGKPDTFFSGQAL</sequence>
<reference evidence="1" key="1">
    <citation type="submission" date="2024-06" db="EMBL/GenBank/DDBJ databases">
        <authorList>
            <person name="Coelho C."/>
            <person name="Bento M."/>
            <person name="Garcia E."/>
            <person name="Camelo A."/>
            <person name="Brandao I."/>
            <person name="Espirito Santo C."/>
            <person name="Trovao J."/>
            <person name="Verissimo A."/>
            <person name="Costa J."/>
            <person name="Tiago I."/>
        </authorList>
    </citation>
    <scope>NUCLEOTIDE SEQUENCE</scope>
    <source>
        <strain evidence="1">KWT182</strain>
    </source>
</reference>